<dbReference type="AlphaFoldDB" id="E8U8W4"/>
<keyword evidence="2" id="KW-1185">Reference proteome</keyword>
<dbReference type="EMBL" id="CP002454">
    <property type="protein sequence ID" value="ADV67503.1"/>
    <property type="molecule type" value="Genomic_DNA"/>
</dbReference>
<dbReference type="KEGG" id="dmr:Deima_1855"/>
<dbReference type="STRING" id="709986.Deima_1855"/>
<name>E8U8W4_DEIML</name>
<accession>E8U8W4</accession>
<sequence length="78" mass="8547">MTDADWALMERRVANLEALLMAVFRRDARATYERACADGVAHAEAVQAALQDARAWTAGLDAALQDGVLRAVARQFEN</sequence>
<evidence type="ECO:0000313" key="2">
    <source>
        <dbReference type="Proteomes" id="UP000008635"/>
    </source>
</evidence>
<reference evidence="2" key="2">
    <citation type="submission" date="2011-01" db="EMBL/GenBank/DDBJ databases">
        <title>The complete genome of Deinococcus maricopensis DSM 21211.</title>
        <authorList>
            <consortium name="US DOE Joint Genome Institute (JGI-PGF)"/>
            <person name="Lucas S."/>
            <person name="Copeland A."/>
            <person name="Lapidus A."/>
            <person name="Goodwin L."/>
            <person name="Pitluck S."/>
            <person name="Kyrpides N."/>
            <person name="Mavromatis K."/>
            <person name="Pagani I."/>
            <person name="Ivanova N."/>
            <person name="Ovchinnikova G."/>
            <person name="Zeytun A."/>
            <person name="Detter J.C."/>
            <person name="Han C."/>
            <person name="Land M."/>
            <person name="Hauser L."/>
            <person name="Markowitz V."/>
            <person name="Cheng J.-F."/>
            <person name="Hugenholtz P."/>
            <person name="Woyke T."/>
            <person name="Wu D."/>
            <person name="Pukall R."/>
            <person name="Gehrich-Schroeter G."/>
            <person name="Brambilla E."/>
            <person name="Klenk H.-P."/>
            <person name="Eisen J.A."/>
        </authorList>
    </citation>
    <scope>NUCLEOTIDE SEQUENCE [LARGE SCALE GENOMIC DNA]</scope>
    <source>
        <strain evidence="2">DSM 21211 / LMG 22137 / NRRL B-23946 / LB-34</strain>
    </source>
</reference>
<dbReference type="Proteomes" id="UP000008635">
    <property type="component" value="Chromosome"/>
</dbReference>
<gene>
    <name evidence="1" type="ordered locus">Deima_1855</name>
</gene>
<organism evidence="1 2">
    <name type="scientific">Deinococcus maricopensis (strain DSM 21211 / LMG 22137 / NRRL B-23946 / LB-34)</name>
    <dbReference type="NCBI Taxonomy" id="709986"/>
    <lineage>
        <taxon>Bacteria</taxon>
        <taxon>Thermotogati</taxon>
        <taxon>Deinococcota</taxon>
        <taxon>Deinococci</taxon>
        <taxon>Deinococcales</taxon>
        <taxon>Deinococcaceae</taxon>
        <taxon>Deinococcus</taxon>
    </lineage>
</organism>
<dbReference type="RefSeq" id="WP_013557008.1">
    <property type="nucleotide sequence ID" value="NC_014958.1"/>
</dbReference>
<proteinExistence type="predicted"/>
<reference evidence="1 2" key="1">
    <citation type="journal article" date="2011" name="Stand. Genomic Sci.">
        <title>Complete genome sequence of Deinococcus maricopensis type strain (LB-34).</title>
        <authorList>
            <person name="Pukall R."/>
            <person name="Zeytun A."/>
            <person name="Lucas S."/>
            <person name="Lapidus A."/>
            <person name="Hammon N."/>
            <person name="Deshpande S."/>
            <person name="Nolan M."/>
            <person name="Cheng J.F."/>
            <person name="Pitluck S."/>
            <person name="Liolios K."/>
            <person name="Pagani I."/>
            <person name="Mikhailova N."/>
            <person name="Ivanova N."/>
            <person name="Mavromatis K."/>
            <person name="Pati A."/>
            <person name="Tapia R."/>
            <person name="Han C."/>
            <person name="Goodwin L."/>
            <person name="Chen A."/>
            <person name="Palaniappan K."/>
            <person name="Land M."/>
            <person name="Hauser L."/>
            <person name="Chang Y.J."/>
            <person name="Jeffries C.D."/>
            <person name="Brambilla E.M."/>
            <person name="Rohde M."/>
            <person name="Goker M."/>
            <person name="Detter J.C."/>
            <person name="Woyke T."/>
            <person name="Bristow J."/>
            <person name="Eisen J.A."/>
            <person name="Markowitz V."/>
            <person name="Hugenholtz P."/>
            <person name="Kyrpides N.C."/>
            <person name="Klenk H.P."/>
        </authorList>
    </citation>
    <scope>NUCLEOTIDE SEQUENCE [LARGE SCALE GENOMIC DNA]</scope>
    <source>
        <strain evidence="2">DSM 21211 / LMG 22137 / NRRL B-23946 / LB-34</strain>
    </source>
</reference>
<evidence type="ECO:0000313" key="1">
    <source>
        <dbReference type="EMBL" id="ADV67503.1"/>
    </source>
</evidence>
<protein>
    <submittedName>
        <fullName evidence="1">Tol-pal system protein YbgF</fullName>
    </submittedName>
</protein>
<dbReference type="HOGENOM" id="CLU_2616155_0_0_0"/>